<organism evidence="1 2">
    <name type="scientific">Neodiprion lecontei</name>
    <name type="common">Redheaded pine sawfly</name>
    <dbReference type="NCBI Taxonomy" id="441921"/>
    <lineage>
        <taxon>Eukaryota</taxon>
        <taxon>Metazoa</taxon>
        <taxon>Ecdysozoa</taxon>
        <taxon>Arthropoda</taxon>
        <taxon>Hexapoda</taxon>
        <taxon>Insecta</taxon>
        <taxon>Pterygota</taxon>
        <taxon>Neoptera</taxon>
        <taxon>Endopterygota</taxon>
        <taxon>Hymenoptera</taxon>
        <taxon>Tenthredinoidea</taxon>
        <taxon>Diprionidae</taxon>
        <taxon>Diprioninae</taxon>
        <taxon>Neodiprion</taxon>
    </lineage>
</organism>
<protein>
    <submittedName>
        <fullName evidence="2">Uncharacterized protein LOC124293381</fullName>
    </submittedName>
</protein>
<dbReference type="GeneID" id="124293381"/>
<dbReference type="Proteomes" id="UP000829291">
    <property type="component" value="Chromosome 3"/>
</dbReference>
<evidence type="ECO:0000313" key="1">
    <source>
        <dbReference type="Proteomes" id="UP000829291"/>
    </source>
</evidence>
<reference evidence="2" key="1">
    <citation type="submission" date="2025-08" db="UniProtKB">
        <authorList>
            <consortium name="RefSeq"/>
        </authorList>
    </citation>
    <scope>IDENTIFICATION</scope>
    <source>
        <tissue evidence="2">Thorax and Abdomen</tissue>
    </source>
</reference>
<name>A0ABM3FQ05_NEOLC</name>
<evidence type="ECO:0000313" key="2">
    <source>
        <dbReference type="RefSeq" id="XP_046590099.1"/>
    </source>
</evidence>
<gene>
    <name evidence="2" type="primary">LOC124293381</name>
</gene>
<accession>A0ABM3FQ05</accession>
<dbReference type="RefSeq" id="XP_046590099.1">
    <property type="nucleotide sequence ID" value="XM_046734143.1"/>
</dbReference>
<sequence length="105" mass="12118">MRPIDCDIRCPNRVLLSPMKIFSANEDKLKEENCYTNAITVTVRWQMLVSEKKLPKQQKNCSQMMLEVELPNSDSVLKPIESLNPAFVAYGPFVITNMRRVQKIC</sequence>
<proteinExistence type="predicted"/>
<keyword evidence="1" id="KW-1185">Reference proteome</keyword>